<dbReference type="PANTHER" id="PTHR47382">
    <property type="entry name" value="U-BOX DOMAIN-CONTAINING PROTEIN 52-LIKE"/>
    <property type="match status" value="1"/>
</dbReference>
<gene>
    <name evidence="1" type="ORF">C3L33_00655</name>
</gene>
<name>A0A6A4M2C8_9ERIC</name>
<comment type="caution">
    <text evidence="1">The sequence shown here is derived from an EMBL/GenBank/DDBJ whole genome shotgun (WGS) entry which is preliminary data.</text>
</comment>
<dbReference type="AlphaFoldDB" id="A0A6A4M2C8"/>
<dbReference type="EMBL" id="QEFC01000032">
    <property type="protein sequence ID" value="KAE9467426.1"/>
    <property type="molecule type" value="Genomic_DNA"/>
</dbReference>
<reference evidence="1 2" key="1">
    <citation type="journal article" date="2019" name="Genome Biol. Evol.">
        <title>The Rhododendron genome and chromosomal organization provide insight into shared whole-genome duplications across the heath family (Ericaceae).</title>
        <authorList>
            <person name="Soza V.L."/>
            <person name="Lindsley D."/>
            <person name="Waalkes A."/>
            <person name="Ramage E."/>
            <person name="Patwardhan R.P."/>
            <person name="Burton J.N."/>
            <person name="Adey A."/>
            <person name="Kumar A."/>
            <person name="Qiu R."/>
            <person name="Shendure J."/>
            <person name="Hall B."/>
        </authorList>
    </citation>
    <scope>NUCLEOTIDE SEQUENCE [LARGE SCALE GENOMIC DNA]</scope>
    <source>
        <strain evidence="1">RSF 1966-606</strain>
    </source>
</reference>
<dbReference type="Proteomes" id="UP000428333">
    <property type="component" value="Linkage Group LG01"/>
</dbReference>
<feature type="non-terminal residue" evidence="1">
    <location>
        <position position="1"/>
    </location>
</feature>
<evidence type="ECO:0000313" key="1">
    <source>
        <dbReference type="EMBL" id="KAE9467426.1"/>
    </source>
</evidence>
<protein>
    <submittedName>
        <fullName evidence="1">Uncharacterized protein</fullName>
    </submittedName>
</protein>
<dbReference type="PANTHER" id="PTHR47382:SF1">
    <property type="entry name" value="USPA DOMAIN-CONTAINING PROTEIN"/>
    <property type="match status" value="1"/>
</dbReference>
<sequence length="137" mass="14910">MANPNSCFPVSSSLAGASPVPPLASAPPHAQRVTLVSQISFELPGEFQCRILTFSLSKFSCCRRLIKGTGKGEFVQKKAPEYCEVTIVYDGKKLTAADSQKVVPSAVASDQRRRPEIATRQPERNFLDCICFSAKSD</sequence>
<keyword evidence="2" id="KW-1185">Reference proteome</keyword>
<dbReference type="OrthoDB" id="1898565at2759"/>
<organism evidence="1 2">
    <name type="scientific">Rhododendron williamsianum</name>
    <dbReference type="NCBI Taxonomy" id="262921"/>
    <lineage>
        <taxon>Eukaryota</taxon>
        <taxon>Viridiplantae</taxon>
        <taxon>Streptophyta</taxon>
        <taxon>Embryophyta</taxon>
        <taxon>Tracheophyta</taxon>
        <taxon>Spermatophyta</taxon>
        <taxon>Magnoliopsida</taxon>
        <taxon>eudicotyledons</taxon>
        <taxon>Gunneridae</taxon>
        <taxon>Pentapetalae</taxon>
        <taxon>asterids</taxon>
        <taxon>Ericales</taxon>
        <taxon>Ericaceae</taxon>
        <taxon>Ericoideae</taxon>
        <taxon>Rhodoreae</taxon>
        <taxon>Rhododendron</taxon>
    </lineage>
</organism>
<evidence type="ECO:0000313" key="2">
    <source>
        <dbReference type="Proteomes" id="UP000428333"/>
    </source>
</evidence>
<accession>A0A6A4M2C8</accession>
<proteinExistence type="predicted"/>